<protein>
    <submittedName>
        <fullName evidence="2">Cyclin-Q</fullName>
    </submittedName>
</protein>
<comment type="caution">
    <text evidence="2">The sequence shown here is derived from an EMBL/GenBank/DDBJ whole genome shotgun (WGS) entry which is preliminary data.</text>
</comment>
<dbReference type="Gene3D" id="1.10.472.10">
    <property type="entry name" value="Cyclin-like"/>
    <property type="match status" value="1"/>
</dbReference>
<dbReference type="SUPFAM" id="SSF47954">
    <property type="entry name" value="Cyclin-like"/>
    <property type="match status" value="1"/>
</dbReference>
<dbReference type="InterPro" id="IPR006671">
    <property type="entry name" value="Cyclin_N"/>
</dbReference>
<feature type="domain" description="Cyclin N-terminal" evidence="1">
    <location>
        <begin position="13"/>
        <end position="119"/>
    </location>
</feature>
<dbReference type="EMBL" id="SBIQ01000085">
    <property type="protein sequence ID" value="KAF7683459.1"/>
    <property type="molecule type" value="Genomic_DNA"/>
</dbReference>
<dbReference type="Proteomes" id="UP001516464">
    <property type="component" value="Unassembled WGS sequence"/>
</dbReference>
<keyword evidence="3" id="KW-1185">Reference proteome</keyword>
<accession>A0ABQ7HZ39</accession>
<evidence type="ECO:0000259" key="1">
    <source>
        <dbReference type="Pfam" id="PF00134"/>
    </source>
</evidence>
<evidence type="ECO:0000313" key="2">
    <source>
        <dbReference type="EMBL" id="KAF7683459.1"/>
    </source>
</evidence>
<name>A0ABQ7HZ39_9MICR</name>
<dbReference type="PANTHER" id="PTHR10026">
    <property type="entry name" value="CYCLIN"/>
    <property type="match status" value="1"/>
</dbReference>
<reference evidence="2 3" key="1">
    <citation type="submission" date="2019-01" db="EMBL/GenBank/DDBJ databases">
        <title>Genomes sequencing and comparative genomics of infectious freshwater microsporidia, Cucumispora dikerogammari and Thelohania contejeani.</title>
        <authorList>
            <person name="Cormier A."/>
            <person name="Giraud I."/>
            <person name="Wattier R."/>
            <person name="Teixeira M."/>
            <person name="Grandjean F."/>
            <person name="Rigaud T."/>
            <person name="Cordaux R."/>
        </authorList>
    </citation>
    <scope>NUCLEOTIDE SEQUENCE [LARGE SCALE GENOMIC DNA]</scope>
    <source>
        <strain evidence="2">T1</strain>
        <tissue evidence="2">Spores</tissue>
    </source>
</reference>
<dbReference type="InterPro" id="IPR043198">
    <property type="entry name" value="Cyclin/Ssn8"/>
</dbReference>
<proteinExistence type="predicted"/>
<evidence type="ECO:0000313" key="3">
    <source>
        <dbReference type="Proteomes" id="UP001516464"/>
    </source>
</evidence>
<dbReference type="InterPro" id="IPR036915">
    <property type="entry name" value="Cyclin-like_sf"/>
</dbReference>
<gene>
    <name evidence="2" type="primary">ccnq</name>
    <name evidence="2" type="ORF">TCON_1335</name>
</gene>
<organism evidence="2 3">
    <name type="scientific">Astathelohania contejeani</name>
    <dbReference type="NCBI Taxonomy" id="164912"/>
    <lineage>
        <taxon>Eukaryota</taxon>
        <taxon>Fungi</taxon>
        <taxon>Fungi incertae sedis</taxon>
        <taxon>Microsporidia</taxon>
        <taxon>Astathelohaniidae</taxon>
        <taxon>Astathelohania</taxon>
    </lineage>
</organism>
<sequence length="228" mass="26737">MSLVNNKIHVESFKLIFEAIHLLEMSANTRFASLMIYHKYYKKKRMSKYDNFYVCMASVLLASKLEEQQVTLKQILCVFNYLRHKNSKYTQLTVNEANTMKDKCIIIEMNILKHFGFNIQLESPYPLLTSYLKKQNTLPKEPLIKNLNDLMICPSIINYTAFEICKAAMVITYRELYSKFVCPKDLIDLVTEFDSYKKLIHDTQSTNIIKPKLDAIKNFVKGSFKKQI</sequence>
<dbReference type="Pfam" id="PF00134">
    <property type="entry name" value="Cyclin_N"/>
    <property type="match status" value="1"/>
</dbReference>